<dbReference type="EMBL" id="UYWW01012479">
    <property type="protein sequence ID" value="VDM21269.1"/>
    <property type="molecule type" value="Genomic_DNA"/>
</dbReference>
<reference evidence="1 2" key="1">
    <citation type="submission" date="2018-11" db="EMBL/GenBank/DDBJ databases">
        <authorList>
            <consortium name="Pathogen Informatics"/>
        </authorList>
    </citation>
    <scope>NUCLEOTIDE SEQUENCE [LARGE SCALE GENOMIC DNA]</scope>
</reference>
<evidence type="ECO:0000313" key="1">
    <source>
        <dbReference type="EMBL" id="VDM21269.1"/>
    </source>
</evidence>
<gene>
    <name evidence="1" type="ORF">WBA_LOCUS11827</name>
</gene>
<name>A0A3P7EYA8_WUCBA</name>
<dbReference type="InParanoid" id="A0A3P7EYA8"/>
<organism evidence="1 2">
    <name type="scientific">Wuchereria bancrofti</name>
    <dbReference type="NCBI Taxonomy" id="6293"/>
    <lineage>
        <taxon>Eukaryota</taxon>
        <taxon>Metazoa</taxon>
        <taxon>Ecdysozoa</taxon>
        <taxon>Nematoda</taxon>
        <taxon>Chromadorea</taxon>
        <taxon>Rhabditida</taxon>
        <taxon>Spirurina</taxon>
        <taxon>Spiruromorpha</taxon>
        <taxon>Filarioidea</taxon>
        <taxon>Onchocercidae</taxon>
        <taxon>Wuchereria</taxon>
    </lineage>
</organism>
<keyword evidence="2" id="KW-1185">Reference proteome</keyword>
<accession>A0A3P7EYA8</accession>
<evidence type="ECO:0000313" key="2">
    <source>
        <dbReference type="Proteomes" id="UP000270924"/>
    </source>
</evidence>
<sequence length="32" mass="3381">MNAYGRIAILFVCSSGHLAVASSRRVAATEDN</sequence>
<dbReference type="Proteomes" id="UP000270924">
    <property type="component" value="Unassembled WGS sequence"/>
</dbReference>
<dbReference type="AlphaFoldDB" id="A0A3P7EYA8"/>
<proteinExistence type="predicted"/>
<protein>
    <submittedName>
        <fullName evidence="1">Uncharacterized protein</fullName>
    </submittedName>
</protein>